<feature type="signal peptide" evidence="1">
    <location>
        <begin position="1"/>
        <end position="15"/>
    </location>
</feature>
<dbReference type="InterPro" id="IPR052927">
    <property type="entry name" value="DCC_oxidoreductase"/>
</dbReference>
<dbReference type="PANTHER" id="PTHR33639">
    <property type="entry name" value="THIOL-DISULFIDE OXIDOREDUCTASE DCC"/>
    <property type="match status" value="1"/>
</dbReference>
<evidence type="ECO:0008006" key="4">
    <source>
        <dbReference type="Google" id="ProtNLM"/>
    </source>
</evidence>
<dbReference type="InterPro" id="IPR007263">
    <property type="entry name" value="DCC1-like"/>
</dbReference>
<dbReference type="EMBL" id="CAXAMN010023984">
    <property type="protein sequence ID" value="CAK9082926.1"/>
    <property type="molecule type" value="Genomic_DNA"/>
</dbReference>
<evidence type="ECO:0000313" key="3">
    <source>
        <dbReference type="Proteomes" id="UP001642484"/>
    </source>
</evidence>
<sequence>MRALSLAVPLAAITAVYLPKQLQPAPGVETWLFFDGVCNLCDGFVNFVYAGDSQGRVRFGALQKHRELLERHGAGRYAEGGEESMSTVVVIQDGQVFIRSSAALRILAVMDQPWRMLAVFYLVPLPLRDFVYQLVGQHRYTIFGKKEQCMTPSGDFKRRFLEYDASEDRHPIFQ</sequence>
<accession>A0ABP0Q5E8</accession>
<comment type="caution">
    <text evidence="2">The sequence shown here is derived from an EMBL/GenBank/DDBJ whole genome shotgun (WGS) entry which is preliminary data.</text>
</comment>
<evidence type="ECO:0000313" key="2">
    <source>
        <dbReference type="EMBL" id="CAK9082926.1"/>
    </source>
</evidence>
<dbReference type="Pfam" id="PF04134">
    <property type="entry name" value="DCC1-like"/>
    <property type="match status" value="1"/>
</dbReference>
<dbReference type="Proteomes" id="UP001642484">
    <property type="component" value="Unassembled WGS sequence"/>
</dbReference>
<evidence type="ECO:0000256" key="1">
    <source>
        <dbReference type="SAM" id="SignalP"/>
    </source>
</evidence>
<feature type="chain" id="PRO_5047514824" description="Thiol-disulfide oxidoreductase DCC" evidence="1">
    <location>
        <begin position="16"/>
        <end position="174"/>
    </location>
</feature>
<protein>
    <recommendedName>
        <fullName evidence="4">Thiol-disulfide oxidoreductase DCC</fullName>
    </recommendedName>
</protein>
<keyword evidence="1" id="KW-0732">Signal</keyword>
<proteinExistence type="predicted"/>
<reference evidence="2 3" key="1">
    <citation type="submission" date="2024-02" db="EMBL/GenBank/DDBJ databases">
        <authorList>
            <person name="Chen Y."/>
            <person name="Shah S."/>
            <person name="Dougan E. K."/>
            <person name="Thang M."/>
            <person name="Chan C."/>
        </authorList>
    </citation>
    <scope>NUCLEOTIDE SEQUENCE [LARGE SCALE GENOMIC DNA]</scope>
</reference>
<organism evidence="2 3">
    <name type="scientific">Durusdinium trenchii</name>
    <dbReference type="NCBI Taxonomy" id="1381693"/>
    <lineage>
        <taxon>Eukaryota</taxon>
        <taxon>Sar</taxon>
        <taxon>Alveolata</taxon>
        <taxon>Dinophyceae</taxon>
        <taxon>Suessiales</taxon>
        <taxon>Symbiodiniaceae</taxon>
        <taxon>Durusdinium</taxon>
    </lineage>
</organism>
<keyword evidence="3" id="KW-1185">Reference proteome</keyword>
<gene>
    <name evidence="2" type="ORF">CCMP2556_LOCUS40479</name>
</gene>
<name>A0ABP0Q5E8_9DINO</name>
<dbReference type="PANTHER" id="PTHR33639:SF2">
    <property type="entry name" value="DUF393 DOMAIN-CONTAINING PROTEIN"/>
    <property type="match status" value="1"/>
</dbReference>